<proteinExistence type="inferred from homology"/>
<dbReference type="InterPro" id="IPR019793">
    <property type="entry name" value="Peroxidases_heam-ligand_BS"/>
</dbReference>
<dbReference type="Gene3D" id="1.10.420.10">
    <property type="entry name" value="Peroxidase, domain 2"/>
    <property type="match status" value="2"/>
</dbReference>
<dbReference type="Pfam" id="PF00141">
    <property type="entry name" value="peroxidase"/>
    <property type="match status" value="2"/>
</dbReference>
<feature type="domain" description="Plant heme peroxidase family profile" evidence="13">
    <location>
        <begin position="39"/>
        <end position="166"/>
    </location>
</feature>
<dbReference type="CDD" id="cd00693">
    <property type="entry name" value="secretory_peroxidase"/>
    <property type="match status" value="1"/>
</dbReference>
<keyword evidence="6" id="KW-0349">Heme</keyword>
<protein>
    <submittedName>
        <fullName evidence="14">Peroxidase N</fullName>
    </submittedName>
</protein>
<keyword evidence="11" id="KW-1015">Disulfide bond</keyword>
<keyword evidence="5 14" id="KW-0575">Peroxidase</keyword>
<dbReference type="PROSITE" id="PS00436">
    <property type="entry name" value="PEROXIDASE_2"/>
    <property type="match status" value="1"/>
</dbReference>
<dbReference type="PRINTS" id="PR00458">
    <property type="entry name" value="PEROXIDASE"/>
</dbReference>
<evidence type="ECO:0000256" key="12">
    <source>
        <dbReference type="ARBA" id="ARBA00023324"/>
    </source>
</evidence>
<evidence type="ECO:0000256" key="9">
    <source>
        <dbReference type="ARBA" id="ARBA00023002"/>
    </source>
</evidence>
<dbReference type="InterPro" id="IPR033905">
    <property type="entry name" value="Secretory_peroxidase"/>
</dbReference>
<evidence type="ECO:0000313" key="15">
    <source>
        <dbReference type="Proteomes" id="UP001412067"/>
    </source>
</evidence>
<keyword evidence="8" id="KW-0106">Calcium</keyword>
<comment type="cofactor">
    <cofactor evidence="3">
        <name>heme b</name>
        <dbReference type="ChEBI" id="CHEBI:60344"/>
    </cofactor>
</comment>
<evidence type="ECO:0000256" key="3">
    <source>
        <dbReference type="ARBA" id="ARBA00001970"/>
    </source>
</evidence>
<evidence type="ECO:0000256" key="6">
    <source>
        <dbReference type="ARBA" id="ARBA00022617"/>
    </source>
</evidence>
<dbReference type="InterPro" id="IPR002016">
    <property type="entry name" value="Haem_peroxidase"/>
</dbReference>
<dbReference type="PRINTS" id="PR00461">
    <property type="entry name" value="PLPEROXIDASE"/>
</dbReference>
<accession>A0ABR2LDL3</accession>
<name>A0ABR2LDL3_9ASPA</name>
<dbReference type="PROSITE" id="PS50873">
    <property type="entry name" value="PEROXIDASE_4"/>
    <property type="match status" value="2"/>
</dbReference>
<comment type="cofactor">
    <cofactor evidence="2">
        <name>Ca(2+)</name>
        <dbReference type="ChEBI" id="CHEBI:29108"/>
    </cofactor>
</comment>
<feature type="domain" description="Plant heme peroxidase family profile" evidence="13">
    <location>
        <begin position="207"/>
        <end position="493"/>
    </location>
</feature>
<evidence type="ECO:0000256" key="11">
    <source>
        <dbReference type="ARBA" id="ARBA00023157"/>
    </source>
</evidence>
<keyword evidence="10" id="KW-0408">Iron</keyword>
<dbReference type="Gene3D" id="1.10.520.10">
    <property type="match status" value="1"/>
</dbReference>
<dbReference type="InterPro" id="IPR019794">
    <property type="entry name" value="Peroxidases_AS"/>
</dbReference>
<evidence type="ECO:0000256" key="8">
    <source>
        <dbReference type="ARBA" id="ARBA00022837"/>
    </source>
</evidence>
<evidence type="ECO:0000256" key="10">
    <source>
        <dbReference type="ARBA" id="ARBA00023004"/>
    </source>
</evidence>
<evidence type="ECO:0000256" key="5">
    <source>
        <dbReference type="ARBA" id="ARBA00022559"/>
    </source>
</evidence>
<gene>
    <name evidence="14" type="primary">HRPN</name>
    <name evidence="14" type="ORF">KSP40_PGU014846</name>
</gene>
<dbReference type="InterPro" id="IPR000823">
    <property type="entry name" value="Peroxidase_pln"/>
</dbReference>
<keyword evidence="12" id="KW-0376">Hydrogen peroxide</keyword>
<comment type="caution">
    <text evidence="14">The sequence shown here is derived from an EMBL/GenBank/DDBJ whole genome shotgun (WGS) entry which is preliminary data.</text>
</comment>
<evidence type="ECO:0000256" key="2">
    <source>
        <dbReference type="ARBA" id="ARBA00001913"/>
    </source>
</evidence>
<evidence type="ECO:0000256" key="7">
    <source>
        <dbReference type="ARBA" id="ARBA00022723"/>
    </source>
</evidence>
<dbReference type="GO" id="GO:0004601">
    <property type="term" value="F:peroxidase activity"/>
    <property type="evidence" value="ECO:0007669"/>
    <property type="project" value="UniProtKB-KW"/>
</dbReference>
<evidence type="ECO:0000256" key="4">
    <source>
        <dbReference type="ARBA" id="ARBA00006873"/>
    </source>
</evidence>
<reference evidence="14 15" key="1">
    <citation type="journal article" date="2022" name="Nat. Plants">
        <title>Genomes of leafy and leafless Platanthera orchids illuminate the evolution of mycoheterotrophy.</title>
        <authorList>
            <person name="Li M.H."/>
            <person name="Liu K.W."/>
            <person name="Li Z."/>
            <person name="Lu H.C."/>
            <person name="Ye Q.L."/>
            <person name="Zhang D."/>
            <person name="Wang J.Y."/>
            <person name="Li Y.F."/>
            <person name="Zhong Z.M."/>
            <person name="Liu X."/>
            <person name="Yu X."/>
            <person name="Liu D.K."/>
            <person name="Tu X.D."/>
            <person name="Liu B."/>
            <person name="Hao Y."/>
            <person name="Liao X.Y."/>
            <person name="Jiang Y.T."/>
            <person name="Sun W.H."/>
            <person name="Chen J."/>
            <person name="Chen Y.Q."/>
            <person name="Ai Y."/>
            <person name="Zhai J.W."/>
            <person name="Wu S.S."/>
            <person name="Zhou Z."/>
            <person name="Hsiao Y.Y."/>
            <person name="Wu W.L."/>
            <person name="Chen Y.Y."/>
            <person name="Lin Y.F."/>
            <person name="Hsu J.L."/>
            <person name="Li C.Y."/>
            <person name="Wang Z.W."/>
            <person name="Zhao X."/>
            <person name="Zhong W.Y."/>
            <person name="Ma X.K."/>
            <person name="Ma L."/>
            <person name="Huang J."/>
            <person name="Chen G.Z."/>
            <person name="Huang M.Z."/>
            <person name="Huang L."/>
            <person name="Peng D.H."/>
            <person name="Luo Y.B."/>
            <person name="Zou S.Q."/>
            <person name="Chen S.P."/>
            <person name="Lan S."/>
            <person name="Tsai W.C."/>
            <person name="Van de Peer Y."/>
            <person name="Liu Z.J."/>
        </authorList>
    </citation>
    <scope>NUCLEOTIDE SEQUENCE [LARGE SCALE GENOMIC DNA]</scope>
    <source>
        <strain evidence="14">Lor288</strain>
    </source>
</reference>
<comment type="catalytic activity">
    <reaction evidence="1">
        <text>2 a phenolic donor + H2O2 = 2 a phenolic radical donor + 2 H2O</text>
        <dbReference type="Rhea" id="RHEA:56136"/>
        <dbReference type="ChEBI" id="CHEBI:15377"/>
        <dbReference type="ChEBI" id="CHEBI:16240"/>
        <dbReference type="ChEBI" id="CHEBI:139520"/>
        <dbReference type="ChEBI" id="CHEBI:139521"/>
        <dbReference type="EC" id="1.11.1.7"/>
    </reaction>
</comment>
<evidence type="ECO:0000313" key="14">
    <source>
        <dbReference type="EMBL" id="KAK8937993.1"/>
    </source>
</evidence>
<organism evidence="14 15">
    <name type="scientific">Platanthera guangdongensis</name>
    <dbReference type="NCBI Taxonomy" id="2320717"/>
    <lineage>
        <taxon>Eukaryota</taxon>
        <taxon>Viridiplantae</taxon>
        <taxon>Streptophyta</taxon>
        <taxon>Embryophyta</taxon>
        <taxon>Tracheophyta</taxon>
        <taxon>Spermatophyta</taxon>
        <taxon>Magnoliopsida</taxon>
        <taxon>Liliopsida</taxon>
        <taxon>Asparagales</taxon>
        <taxon>Orchidaceae</taxon>
        <taxon>Orchidoideae</taxon>
        <taxon>Orchideae</taxon>
        <taxon>Orchidinae</taxon>
        <taxon>Platanthera</taxon>
    </lineage>
</organism>
<dbReference type="EMBL" id="JBBWWR010000021">
    <property type="protein sequence ID" value="KAK8937993.1"/>
    <property type="molecule type" value="Genomic_DNA"/>
</dbReference>
<dbReference type="SUPFAM" id="SSF48113">
    <property type="entry name" value="Heme-dependent peroxidases"/>
    <property type="match status" value="2"/>
</dbReference>
<dbReference type="PANTHER" id="PTHR31388:SF6">
    <property type="entry name" value="PEROXIDASE"/>
    <property type="match status" value="1"/>
</dbReference>
<comment type="similarity">
    <text evidence="4">Belongs to the peroxidase family. Ascorbate peroxidase subfamily.</text>
</comment>
<evidence type="ECO:0000259" key="13">
    <source>
        <dbReference type="PROSITE" id="PS50873"/>
    </source>
</evidence>
<sequence length="493" mass="52784">MWWYRPVAGYRVIACEDTVWSHRGFVQCAHLRPGSLCRLQQRLYNFSGSGAADPTLDPTLASQLRSLCPQNGDGNVTANLDQNSADLFDNHYYNNLVNNKGLLSSDQILFSGDAANTTSTLSIVQSYNGNTGLFFSQFASSMIKMGNISPLTGAAGQVRKNCRAMMGTSTASASRVTLMNFAPPKTALQTTQFCNERNCSTIKPFDELTGDFYGTSCPNVFKVVRREVFKALQNEMRMAGSLLRLHFHDCFVNGCDGSILLDGSDGEKFALPNLNSARGFDVVDTIKAALESECNGTVSCADILAIAARDSVLLSGGPTWTVLVGRRDSLISNQSGANSGLPSPFDPVDQIITKFAAVGLNTTDVVTLSGGHTIGRARCTFLTNRLFNFSGSGAADPTLDSALASQLQSVCPQNGDGNVTVALDQNSTDLFDNHYYNNLINSKGLLSSDQILFTGDAAAAASTKDVVQSYGSNSSLFFSQFASSMVRMGSISP</sequence>
<dbReference type="InterPro" id="IPR010255">
    <property type="entry name" value="Haem_peroxidase_sf"/>
</dbReference>
<keyword evidence="7" id="KW-0479">Metal-binding</keyword>
<dbReference type="PANTHER" id="PTHR31388">
    <property type="entry name" value="PEROXIDASE 72-RELATED"/>
    <property type="match status" value="1"/>
</dbReference>
<dbReference type="Proteomes" id="UP001412067">
    <property type="component" value="Unassembled WGS sequence"/>
</dbReference>
<keyword evidence="15" id="KW-1185">Reference proteome</keyword>
<evidence type="ECO:0000256" key="1">
    <source>
        <dbReference type="ARBA" id="ARBA00000189"/>
    </source>
</evidence>
<dbReference type="PROSITE" id="PS00435">
    <property type="entry name" value="PEROXIDASE_1"/>
    <property type="match status" value="1"/>
</dbReference>
<keyword evidence="9" id="KW-0560">Oxidoreductase</keyword>